<feature type="transmembrane region" description="Helical" evidence="1">
    <location>
        <begin position="99"/>
        <end position="121"/>
    </location>
</feature>
<keyword evidence="1" id="KW-1133">Transmembrane helix</keyword>
<dbReference type="EMBL" id="JAHLDV010000036">
    <property type="protein sequence ID" value="MBU3160811.1"/>
    <property type="molecule type" value="Genomic_DNA"/>
</dbReference>
<sequence length="122" mass="13761">MLLVFNYKNIKNIMLIKVYLKEWVKIKKIILSSFIIMCISIVLGKVLNNWILSIKICGSISLVCFGLAGTLNGSSISKRRFRLDTTIDKEDAKIARSKITNFAMIVGSTNTILAITIFFLIK</sequence>
<name>A0ABS6BV60_9CLOT</name>
<dbReference type="InterPro" id="IPR035167">
    <property type="entry name" value="DUF5316"/>
</dbReference>
<evidence type="ECO:0000256" key="1">
    <source>
        <dbReference type="SAM" id="Phobius"/>
    </source>
</evidence>
<dbReference type="RefSeq" id="WP_216150278.1">
    <property type="nucleotide sequence ID" value="NZ_JAHLDV010000036.1"/>
</dbReference>
<dbReference type="Proteomes" id="UP000776252">
    <property type="component" value="Unassembled WGS sequence"/>
</dbReference>
<keyword evidence="3" id="KW-1185">Reference proteome</keyword>
<proteinExistence type="predicted"/>
<reference evidence="2 3" key="1">
    <citation type="submission" date="2021-06" db="EMBL/GenBank/DDBJ databases">
        <title>Clostridia strains as spoilage organisms.</title>
        <authorList>
            <person name="Wambui J."/>
            <person name="Stephan R."/>
            <person name="Stevens M.J.A."/>
        </authorList>
    </citation>
    <scope>NUCLEOTIDE SEQUENCE [LARGE SCALE GENOMIC DNA]</scope>
    <source>
        <strain evidence="2 3">DSM 14204</strain>
    </source>
</reference>
<organism evidence="2 3">
    <name type="scientific">Clostridium frigoris</name>
    <dbReference type="NCBI Taxonomy" id="205327"/>
    <lineage>
        <taxon>Bacteria</taxon>
        <taxon>Bacillati</taxon>
        <taxon>Bacillota</taxon>
        <taxon>Clostridia</taxon>
        <taxon>Eubacteriales</taxon>
        <taxon>Clostridiaceae</taxon>
        <taxon>Clostridium</taxon>
    </lineage>
</organism>
<feature type="transmembrane region" description="Helical" evidence="1">
    <location>
        <begin position="29"/>
        <end position="47"/>
    </location>
</feature>
<keyword evidence="1" id="KW-0472">Membrane</keyword>
<comment type="caution">
    <text evidence="2">The sequence shown here is derived from an EMBL/GenBank/DDBJ whole genome shotgun (WGS) entry which is preliminary data.</text>
</comment>
<keyword evidence="1" id="KW-0812">Transmembrane</keyword>
<accession>A0ABS6BV60</accession>
<dbReference type="Pfam" id="PF17247">
    <property type="entry name" value="DUF5316"/>
    <property type="match status" value="1"/>
</dbReference>
<protein>
    <submittedName>
        <fullName evidence="2">DUF5316 domain-containing protein</fullName>
    </submittedName>
</protein>
<evidence type="ECO:0000313" key="2">
    <source>
        <dbReference type="EMBL" id="MBU3160811.1"/>
    </source>
</evidence>
<evidence type="ECO:0000313" key="3">
    <source>
        <dbReference type="Proteomes" id="UP000776252"/>
    </source>
</evidence>
<gene>
    <name evidence="2" type="ORF">KPL37_13780</name>
</gene>
<feature type="transmembrane region" description="Helical" evidence="1">
    <location>
        <begin position="53"/>
        <end position="73"/>
    </location>
</feature>